<accession>A0A7J7CYB0</accession>
<dbReference type="AlphaFoldDB" id="A0A7J7CYB0"/>
<name>A0A7J7CYB0_TRIWF</name>
<feature type="compositionally biased region" description="Low complexity" evidence="1">
    <location>
        <begin position="152"/>
        <end position="163"/>
    </location>
</feature>
<dbReference type="Proteomes" id="UP000593562">
    <property type="component" value="Unassembled WGS sequence"/>
</dbReference>
<evidence type="ECO:0000313" key="4">
    <source>
        <dbReference type="Proteomes" id="UP000593562"/>
    </source>
</evidence>
<keyword evidence="2" id="KW-1133">Transmembrane helix</keyword>
<evidence type="ECO:0000256" key="2">
    <source>
        <dbReference type="SAM" id="Phobius"/>
    </source>
</evidence>
<dbReference type="PANTHER" id="PTHR33137:SF4">
    <property type="entry name" value="MEDIATOR OF RNA POLYMERASE II TRANSCRIPTION SUBUNIT 15A-RELATED"/>
    <property type="match status" value="1"/>
</dbReference>
<reference evidence="3 4" key="1">
    <citation type="journal article" date="2020" name="Nat. Commun.">
        <title>Genome of Tripterygium wilfordii and identification of cytochrome P450 involved in triptolide biosynthesis.</title>
        <authorList>
            <person name="Tu L."/>
            <person name="Su P."/>
            <person name="Zhang Z."/>
            <person name="Gao L."/>
            <person name="Wang J."/>
            <person name="Hu T."/>
            <person name="Zhou J."/>
            <person name="Zhang Y."/>
            <person name="Zhao Y."/>
            <person name="Liu Y."/>
            <person name="Song Y."/>
            <person name="Tong Y."/>
            <person name="Lu Y."/>
            <person name="Yang J."/>
            <person name="Xu C."/>
            <person name="Jia M."/>
            <person name="Peters R.J."/>
            <person name="Huang L."/>
            <person name="Gao W."/>
        </authorList>
    </citation>
    <scope>NUCLEOTIDE SEQUENCE [LARGE SCALE GENOMIC DNA]</scope>
    <source>
        <strain evidence="4">cv. XIE 37</strain>
        <tissue evidence="3">Leaf</tissue>
    </source>
</reference>
<dbReference type="InParanoid" id="A0A7J7CYB0"/>
<protein>
    <submittedName>
        <fullName evidence="3">Mediator of RNA polymerase II transcription subunit 15a-like</fullName>
    </submittedName>
</protein>
<dbReference type="GO" id="GO:0003713">
    <property type="term" value="F:transcription coactivator activity"/>
    <property type="evidence" value="ECO:0007669"/>
    <property type="project" value="InterPro"/>
</dbReference>
<dbReference type="GO" id="GO:0031490">
    <property type="term" value="F:chromatin DNA binding"/>
    <property type="evidence" value="ECO:0007669"/>
    <property type="project" value="InterPro"/>
</dbReference>
<evidence type="ECO:0000313" key="3">
    <source>
        <dbReference type="EMBL" id="KAF5739054.1"/>
    </source>
</evidence>
<comment type="caution">
    <text evidence="3">The sequence shown here is derived from an EMBL/GenBank/DDBJ whole genome shotgun (WGS) entry which is preliminary data.</text>
</comment>
<sequence length="288" mass="31958">MQQNQLIGSQNNVGDLQHLQKLLGPQNNLQNLHQQQQLMAQQNNLSASLDSTGQTGHADGADWQEEVYQKNESLPQPPKPEQVEKLKVFNAMLERIITFLQAPKHTIPPYFKEKLGSYEKQIINFINSNRPREPPSQQLGGPGQILPTQMHSIQQSQSQITQIQSHENPINPQAQSVNLQGSAATMQQSSIASLQHSSLSQQNMMNLPQPGSKLDSAGQGYALISMQWVPVGSLCQKSVHSPRQASENALQNLVLKLILILLLVIILFQLVPLLQTGESTYSMAQFLP</sequence>
<gene>
    <name evidence="3" type="ORF">HS088_TW12G00252</name>
</gene>
<dbReference type="EMBL" id="JAAARO010000012">
    <property type="protein sequence ID" value="KAF5739054.1"/>
    <property type="molecule type" value="Genomic_DNA"/>
</dbReference>
<evidence type="ECO:0000256" key="1">
    <source>
        <dbReference type="SAM" id="MobiDB-lite"/>
    </source>
</evidence>
<proteinExistence type="predicted"/>
<keyword evidence="2" id="KW-0812">Transmembrane</keyword>
<dbReference type="InterPro" id="IPR044661">
    <property type="entry name" value="MED15a/b/c-like"/>
</dbReference>
<feature type="compositionally biased region" description="Polar residues" evidence="1">
    <location>
        <begin position="128"/>
        <end position="139"/>
    </location>
</feature>
<dbReference type="PANTHER" id="PTHR33137">
    <property type="entry name" value="MEDIATOR OF RNA POLYMERASE II TRANSCRIPTION SUBUNIT 15A-RELATED"/>
    <property type="match status" value="1"/>
</dbReference>
<feature type="region of interest" description="Disordered" evidence="1">
    <location>
        <begin position="128"/>
        <end position="163"/>
    </location>
</feature>
<keyword evidence="4" id="KW-1185">Reference proteome</keyword>
<feature type="transmembrane region" description="Helical" evidence="2">
    <location>
        <begin position="253"/>
        <end position="274"/>
    </location>
</feature>
<organism evidence="3 4">
    <name type="scientific">Tripterygium wilfordii</name>
    <name type="common">Thunder God vine</name>
    <dbReference type="NCBI Taxonomy" id="458696"/>
    <lineage>
        <taxon>Eukaryota</taxon>
        <taxon>Viridiplantae</taxon>
        <taxon>Streptophyta</taxon>
        <taxon>Embryophyta</taxon>
        <taxon>Tracheophyta</taxon>
        <taxon>Spermatophyta</taxon>
        <taxon>Magnoliopsida</taxon>
        <taxon>eudicotyledons</taxon>
        <taxon>Gunneridae</taxon>
        <taxon>Pentapetalae</taxon>
        <taxon>rosids</taxon>
        <taxon>fabids</taxon>
        <taxon>Celastrales</taxon>
        <taxon>Celastraceae</taxon>
        <taxon>Tripterygium</taxon>
    </lineage>
</organism>
<keyword evidence="2" id="KW-0472">Membrane</keyword>